<protein>
    <recommendedName>
        <fullName evidence="2">Macrodomain Ori protein</fullName>
    </recommendedName>
</protein>
<dbReference type="OrthoDB" id="6400110at2"/>
<reference evidence="3 4" key="1">
    <citation type="submission" date="2018-11" db="EMBL/GenBank/DDBJ databases">
        <title>Genomic Encyclopedia of Type Strains, Phase IV (KMG-IV): sequencing the most valuable type-strain genomes for metagenomic binning, comparative biology and taxonomic classification.</title>
        <authorList>
            <person name="Goeker M."/>
        </authorList>
    </citation>
    <scope>NUCLEOTIDE SEQUENCE [LARGE SCALE GENOMIC DNA]</scope>
    <source>
        <strain evidence="3 4">DSM 21945</strain>
    </source>
</reference>
<evidence type="ECO:0000256" key="2">
    <source>
        <dbReference type="ARBA" id="ARBA00093628"/>
    </source>
</evidence>
<dbReference type="Pfam" id="PF04219">
    <property type="entry name" value="DUF413"/>
    <property type="match status" value="1"/>
</dbReference>
<dbReference type="InterPro" id="IPR007335">
    <property type="entry name" value="DUF413"/>
</dbReference>
<organism evidence="3 4">
    <name type="scientific">Gallaecimonas pentaromativorans</name>
    <dbReference type="NCBI Taxonomy" id="584787"/>
    <lineage>
        <taxon>Bacteria</taxon>
        <taxon>Pseudomonadati</taxon>
        <taxon>Pseudomonadota</taxon>
        <taxon>Gammaproteobacteria</taxon>
        <taxon>Enterobacterales</taxon>
        <taxon>Gallaecimonadaceae</taxon>
        <taxon>Gallaecimonas</taxon>
    </lineage>
</organism>
<evidence type="ECO:0000313" key="3">
    <source>
        <dbReference type="EMBL" id="ROQ18878.1"/>
    </source>
</evidence>
<proteinExistence type="inferred from homology"/>
<dbReference type="Proteomes" id="UP000268033">
    <property type="component" value="Unassembled WGS sequence"/>
</dbReference>
<dbReference type="EMBL" id="RJUL01000014">
    <property type="protein sequence ID" value="ROQ18878.1"/>
    <property type="molecule type" value="Genomic_DNA"/>
</dbReference>
<accession>A0A3N1NUJ2</accession>
<dbReference type="AlphaFoldDB" id="A0A3N1NUJ2"/>
<comment type="similarity">
    <text evidence="1">Belongs to the MaoP family.</text>
</comment>
<evidence type="ECO:0000313" key="4">
    <source>
        <dbReference type="Proteomes" id="UP000268033"/>
    </source>
</evidence>
<name>A0A3N1NUJ2_9GAMM</name>
<sequence length="113" mass="12872">MNSFMSGKKFFDDLNYPRGFQRSGDFTITEANLLTDKGMGMHLLASSQREPMTAEEQRFISVCRGEVPATSVEEKVWMKYLNRITQRRHIYTICDAPARGASSDYDTSDSSDE</sequence>
<dbReference type="STRING" id="584787.GCA_001247655_01291"/>
<comment type="caution">
    <text evidence="3">The sequence shown here is derived from an EMBL/GenBank/DDBJ whole genome shotgun (WGS) entry which is preliminary data.</text>
</comment>
<keyword evidence="4" id="KW-1185">Reference proteome</keyword>
<gene>
    <name evidence="3" type="ORF">EDC28_11431</name>
</gene>
<evidence type="ECO:0000256" key="1">
    <source>
        <dbReference type="ARBA" id="ARBA00093464"/>
    </source>
</evidence>